<dbReference type="PANTHER" id="PTHR12304:SF4">
    <property type="entry name" value="URIDINE NUCLEOSIDASE"/>
    <property type="match status" value="1"/>
</dbReference>
<feature type="domain" description="Inosine/uridine-preferring nucleoside hydrolase" evidence="3">
    <location>
        <begin position="3"/>
        <end position="309"/>
    </location>
</feature>
<keyword evidence="5" id="KW-1185">Reference proteome</keyword>
<evidence type="ECO:0000256" key="2">
    <source>
        <dbReference type="ARBA" id="ARBA00023295"/>
    </source>
</evidence>
<evidence type="ECO:0000256" key="1">
    <source>
        <dbReference type="ARBA" id="ARBA00022801"/>
    </source>
</evidence>
<keyword evidence="1 4" id="KW-0378">Hydrolase</keyword>
<dbReference type="PANTHER" id="PTHR12304">
    <property type="entry name" value="INOSINE-URIDINE PREFERRING NUCLEOSIDE HYDROLASE"/>
    <property type="match status" value="1"/>
</dbReference>
<dbReference type="RefSeq" id="WP_096497763.1">
    <property type="nucleotide sequence ID" value="NZ_CP023445.1"/>
</dbReference>
<dbReference type="InterPro" id="IPR023186">
    <property type="entry name" value="IUNH"/>
</dbReference>
<name>A0A290ZGI8_9PSEU</name>
<dbReference type="GO" id="GO:0006152">
    <property type="term" value="P:purine nucleoside catabolic process"/>
    <property type="evidence" value="ECO:0007669"/>
    <property type="project" value="TreeGrafter"/>
</dbReference>
<dbReference type="KEGG" id="apre:CNX65_13295"/>
<dbReference type="GO" id="GO:0005829">
    <property type="term" value="C:cytosol"/>
    <property type="evidence" value="ECO:0007669"/>
    <property type="project" value="TreeGrafter"/>
</dbReference>
<sequence>MRIVLDTDPGVDDALAILYLAAHLDEAELVAVGSVHGNVPAPQAALNALRVLELAGLGGVPVAVGARRPLAQPLYTSEFVHGLDGLGGRAGPPPSRLPVPVSAAEQLVALARANPGELTLIALGPLTNLALAVLLEPELPALLRSVTAMAGATAVPGNITPYAEANAWHDPEAAAIVLDAGFDLTLVGLEVTESARADADWLDRLAGLRTRRARYANAILAHYVEFYTRVIGRRTCTPHDPLTVAVALDPGLATHRELPLGVELTGTHTRGQIVADRRRITTTAHIESTIDDTPRPVKVLRTVRSEVFLERLLEALARPD</sequence>
<protein>
    <submittedName>
        <fullName evidence="4">Nucleoside hydrolase</fullName>
    </submittedName>
</protein>
<keyword evidence="2" id="KW-0326">Glycosidase</keyword>
<evidence type="ECO:0000313" key="5">
    <source>
        <dbReference type="Proteomes" id="UP000218505"/>
    </source>
</evidence>
<accession>A0A290ZGI8</accession>
<dbReference type="InterPro" id="IPR001910">
    <property type="entry name" value="Inosine/uridine_hydrolase_dom"/>
</dbReference>
<dbReference type="CDD" id="cd02650">
    <property type="entry name" value="nuc_hydro_CaPnhB"/>
    <property type="match status" value="1"/>
</dbReference>
<dbReference type="AlphaFoldDB" id="A0A290ZGI8"/>
<dbReference type="Proteomes" id="UP000218505">
    <property type="component" value="Chromosome"/>
</dbReference>
<dbReference type="SUPFAM" id="SSF53590">
    <property type="entry name" value="Nucleoside hydrolase"/>
    <property type="match status" value="1"/>
</dbReference>
<gene>
    <name evidence="4" type="ORF">CNX65_13295</name>
</gene>
<proteinExistence type="predicted"/>
<dbReference type="InterPro" id="IPR036452">
    <property type="entry name" value="Ribo_hydro-like"/>
</dbReference>
<dbReference type="GO" id="GO:0008477">
    <property type="term" value="F:purine nucleosidase activity"/>
    <property type="evidence" value="ECO:0007669"/>
    <property type="project" value="TreeGrafter"/>
</dbReference>
<organism evidence="4 5">
    <name type="scientific">Actinosynnema pretiosum</name>
    <dbReference type="NCBI Taxonomy" id="42197"/>
    <lineage>
        <taxon>Bacteria</taxon>
        <taxon>Bacillati</taxon>
        <taxon>Actinomycetota</taxon>
        <taxon>Actinomycetes</taxon>
        <taxon>Pseudonocardiales</taxon>
        <taxon>Pseudonocardiaceae</taxon>
        <taxon>Actinosynnema</taxon>
    </lineage>
</organism>
<reference evidence="4" key="1">
    <citation type="submission" date="2017-09" db="EMBL/GenBank/DDBJ databases">
        <title>Complete Genome Sequence of ansamitocin-producing Bacterium Actinosynnema pretiosum X47.</title>
        <authorList>
            <person name="Cao G."/>
            <person name="Zong G."/>
            <person name="Zhong C."/>
            <person name="Fu J."/>
        </authorList>
    </citation>
    <scope>NUCLEOTIDE SEQUENCE [LARGE SCALE GENOMIC DNA]</scope>
    <source>
        <strain evidence="4">X47</strain>
    </source>
</reference>
<dbReference type="Gene3D" id="3.90.245.10">
    <property type="entry name" value="Ribonucleoside hydrolase-like"/>
    <property type="match status" value="1"/>
</dbReference>
<dbReference type="Pfam" id="PF01156">
    <property type="entry name" value="IU_nuc_hydro"/>
    <property type="match status" value="1"/>
</dbReference>
<evidence type="ECO:0000313" key="4">
    <source>
        <dbReference type="EMBL" id="ATE58150.1"/>
    </source>
</evidence>
<evidence type="ECO:0000259" key="3">
    <source>
        <dbReference type="Pfam" id="PF01156"/>
    </source>
</evidence>
<dbReference type="EMBL" id="CP023445">
    <property type="protein sequence ID" value="ATE58150.1"/>
    <property type="molecule type" value="Genomic_DNA"/>
</dbReference>